<feature type="region of interest" description="Disordered" evidence="1">
    <location>
        <begin position="37"/>
        <end position="74"/>
    </location>
</feature>
<accession>A0ABD0ULB1</accession>
<dbReference type="PANTHER" id="PTHR34660">
    <property type="entry name" value="MYB-LIKE PROTEIN X"/>
    <property type="match status" value="1"/>
</dbReference>
<reference evidence="2 3" key="1">
    <citation type="journal article" date="2024" name="Plant Biotechnol. J.">
        <title>Dendrobium thyrsiflorum genome and its molecular insights into genes involved in important horticultural traits.</title>
        <authorList>
            <person name="Chen B."/>
            <person name="Wang J.Y."/>
            <person name="Zheng P.J."/>
            <person name="Li K.L."/>
            <person name="Liang Y.M."/>
            <person name="Chen X.F."/>
            <person name="Zhang C."/>
            <person name="Zhao X."/>
            <person name="He X."/>
            <person name="Zhang G.Q."/>
            <person name="Liu Z.J."/>
            <person name="Xu Q."/>
        </authorList>
    </citation>
    <scope>NUCLEOTIDE SEQUENCE [LARGE SCALE GENOMIC DNA]</scope>
    <source>
        <strain evidence="2">GZMU011</strain>
    </source>
</reference>
<feature type="region of interest" description="Disordered" evidence="1">
    <location>
        <begin position="111"/>
        <end position="132"/>
    </location>
</feature>
<dbReference type="AlphaFoldDB" id="A0ABD0ULB1"/>
<sequence>MARCISYTRPNYWKEDVFLIGSIKKLQIQWGNTKQRKQLSRKVNEKQSKKRSREEHDNLDSLHHKNKKRKADKNIKFNESFHFARKEFSDHLERSDLSEEHDPPALVLNKCNSSKGSQNRNNGNAVMDSDPKKQIPGMVIRIKLPLKKKQKNPEPESASINPSCSSIFTKSCSAQAFLTDSAACCSSQVTEPSQVEAILTGSGPLGSSEVTKLSPRSCCCSQGSKPSKSESVLTESALRTKELPSAETIAQPSISGPILQESFVQANPSEYRHRRNCTQRSEWRLYRDLTINWKPPSIQPPEADEGELDWLFATKKSQDEKPKAQICKAGVSNPSTYPSSASSLQPRATYLPEFNMYQMPYVIPF</sequence>
<feature type="compositionally biased region" description="Polar residues" evidence="1">
    <location>
        <begin position="111"/>
        <end position="124"/>
    </location>
</feature>
<evidence type="ECO:0000313" key="3">
    <source>
        <dbReference type="Proteomes" id="UP001552299"/>
    </source>
</evidence>
<dbReference type="Proteomes" id="UP001552299">
    <property type="component" value="Unassembled WGS sequence"/>
</dbReference>
<protein>
    <submittedName>
        <fullName evidence="2">Uncharacterized protein</fullName>
    </submittedName>
</protein>
<name>A0ABD0ULB1_DENTH</name>
<dbReference type="EMBL" id="JANQDX010000013">
    <property type="protein sequence ID" value="KAL0913280.1"/>
    <property type="molecule type" value="Genomic_DNA"/>
</dbReference>
<keyword evidence="3" id="KW-1185">Reference proteome</keyword>
<comment type="caution">
    <text evidence="2">The sequence shown here is derived from an EMBL/GenBank/DDBJ whole genome shotgun (WGS) entry which is preliminary data.</text>
</comment>
<evidence type="ECO:0000256" key="1">
    <source>
        <dbReference type="SAM" id="MobiDB-lite"/>
    </source>
</evidence>
<gene>
    <name evidence="2" type="ORF">M5K25_016727</name>
</gene>
<organism evidence="2 3">
    <name type="scientific">Dendrobium thyrsiflorum</name>
    <name type="common">Pinecone-like raceme dendrobium</name>
    <name type="synonym">Orchid</name>
    <dbReference type="NCBI Taxonomy" id="117978"/>
    <lineage>
        <taxon>Eukaryota</taxon>
        <taxon>Viridiplantae</taxon>
        <taxon>Streptophyta</taxon>
        <taxon>Embryophyta</taxon>
        <taxon>Tracheophyta</taxon>
        <taxon>Spermatophyta</taxon>
        <taxon>Magnoliopsida</taxon>
        <taxon>Liliopsida</taxon>
        <taxon>Asparagales</taxon>
        <taxon>Orchidaceae</taxon>
        <taxon>Epidendroideae</taxon>
        <taxon>Malaxideae</taxon>
        <taxon>Dendrobiinae</taxon>
        <taxon>Dendrobium</taxon>
    </lineage>
</organism>
<proteinExistence type="predicted"/>
<feature type="compositionally biased region" description="Basic and acidic residues" evidence="1">
    <location>
        <begin position="42"/>
        <end position="63"/>
    </location>
</feature>
<evidence type="ECO:0000313" key="2">
    <source>
        <dbReference type="EMBL" id="KAL0913280.1"/>
    </source>
</evidence>
<dbReference type="PANTHER" id="PTHR34660:SF7">
    <property type="entry name" value="DNA LIGASE-LIKE PROTEIN"/>
    <property type="match status" value="1"/>
</dbReference>